<comment type="caution">
    <text evidence="4">The sequence shown here is derived from an EMBL/GenBank/DDBJ whole genome shotgun (WGS) entry which is preliminary data.</text>
</comment>
<dbReference type="PANTHER" id="PTHR43584:SF8">
    <property type="entry name" value="N-ACETYLMURAMATE ALPHA-1-PHOSPHATE URIDYLYLTRANSFERASE"/>
    <property type="match status" value="1"/>
</dbReference>
<dbReference type="PANTHER" id="PTHR43584">
    <property type="entry name" value="NUCLEOTIDYL TRANSFERASE"/>
    <property type="match status" value="1"/>
</dbReference>
<dbReference type="Proteomes" id="UP000093807">
    <property type="component" value="Unassembled WGS sequence"/>
</dbReference>
<feature type="domain" description="Nucleotidyl transferase" evidence="3">
    <location>
        <begin position="31"/>
        <end position="216"/>
    </location>
</feature>
<name>A0A199XR12_9FLAO</name>
<keyword evidence="2" id="KW-0548">Nucleotidyltransferase</keyword>
<evidence type="ECO:0000256" key="2">
    <source>
        <dbReference type="ARBA" id="ARBA00022695"/>
    </source>
</evidence>
<evidence type="ECO:0000256" key="1">
    <source>
        <dbReference type="ARBA" id="ARBA00022679"/>
    </source>
</evidence>
<proteinExistence type="predicted"/>
<dbReference type="Pfam" id="PF00483">
    <property type="entry name" value="NTP_transferase"/>
    <property type="match status" value="1"/>
</dbReference>
<protein>
    <recommendedName>
        <fullName evidence="3">Nucleotidyl transferase domain-containing protein</fullName>
    </recommendedName>
</protein>
<dbReference type="InterPro" id="IPR029044">
    <property type="entry name" value="Nucleotide-diphossugar_trans"/>
</dbReference>
<accession>A0A199XR12</accession>
<keyword evidence="1" id="KW-0808">Transferase</keyword>
<keyword evidence="5" id="KW-1185">Reference proteome</keyword>
<sequence length="290" mass="32443">MKPTLLVLAAGLGSRYGGLKQLDGLGPQGQIIMDYSIHDALKAGFGNVVLIVQEPMIPVLTERYLVQQQLPVSFVIQDKKIERNNIVHENAKPWGTAHALWCAKNAIQGNFLLINADDFYGQNSFALAYKHLSQYENPCAIVFPILKTLSENGTVNRAEVHVENGLLKDSIEREKISKTKEGIFYPTSNGELVALAENTLVSMNMWGFTPAIFDFLEKDLDAFIQKWQANLGIEYQLPNVVTAMIEASIYQISVIPTNEEWIGITYQEDKQKAAEQIKKLHDSGVYSEKV</sequence>
<dbReference type="OrthoDB" id="9779926at2"/>
<dbReference type="InterPro" id="IPR005835">
    <property type="entry name" value="NTP_transferase_dom"/>
</dbReference>
<evidence type="ECO:0000313" key="4">
    <source>
        <dbReference type="EMBL" id="OAZ03764.1"/>
    </source>
</evidence>
<dbReference type="GO" id="GO:0016779">
    <property type="term" value="F:nucleotidyltransferase activity"/>
    <property type="evidence" value="ECO:0007669"/>
    <property type="project" value="UniProtKB-KW"/>
</dbReference>
<evidence type="ECO:0000259" key="3">
    <source>
        <dbReference type="Pfam" id="PF00483"/>
    </source>
</evidence>
<reference evidence="4 5" key="1">
    <citation type="submission" date="2016-06" db="EMBL/GenBank/DDBJ databases">
        <title>Draft genome sequence of Flavobacterium succinicans strain DD5b.</title>
        <authorList>
            <person name="Poehlein A."/>
            <person name="Daniel R."/>
            <person name="Simeonova D.D."/>
        </authorList>
    </citation>
    <scope>NUCLEOTIDE SEQUENCE [LARGE SCALE GENOMIC DNA]</scope>
    <source>
        <strain evidence="4 5">DD5b</strain>
    </source>
</reference>
<organism evidence="4 5">
    <name type="scientific">Flavobacterium succinicans</name>
    <dbReference type="NCBI Taxonomy" id="29536"/>
    <lineage>
        <taxon>Bacteria</taxon>
        <taxon>Pseudomonadati</taxon>
        <taxon>Bacteroidota</taxon>
        <taxon>Flavobacteriia</taxon>
        <taxon>Flavobacteriales</taxon>
        <taxon>Flavobacteriaceae</taxon>
        <taxon>Flavobacterium</taxon>
    </lineage>
</organism>
<dbReference type="Gene3D" id="3.90.550.10">
    <property type="entry name" value="Spore Coat Polysaccharide Biosynthesis Protein SpsA, Chain A"/>
    <property type="match status" value="1"/>
</dbReference>
<gene>
    <name evidence="4" type="ORF">FLB_20420</name>
</gene>
<evidence type="ECO:0000313" key="5">
    <source>
        <dbReference type="Proteomes" id="UP000093807"/>
    </source>
</evidence>
<dbReference type="PATRIC" id="fig|29536.5.peg.2132"/>
<dbReference type="RefSeq" id="WP_064715822.1">
    <property type="nucleotide sequence ID" value="NZ_JMTM01000053.1"/>
</dbReference>
<dbReference type="EMBL" id="JMTM01000053">
    <property type="protein sequence ID" value="OAZ03764.1"/>
    <property type="molecule type" value="Genomic_DNA"/>
</dbReference>
<dbReference type="InterPro" id="IPR050065">
    <property type="entry name" value="GlmU-like"/>
</dbReference>
<dbReference type="SUPFAM" id="SSF53448">
    <property type="entry name" value="Nucleotide-diphospho-sugar transferases"/>
    <property type="match status" value="1"/>
</dbReference>
<dbReference type="AlphaFoldDB" id="A0A199XR12"/>